<feature type="region of interest" description="Disordered" evidence="1">
    <location>
        <begin position="348"/>
        <end position="369"/>
    </location>
</feature>
<accession>A0A8H6X6B0</accession>
<name>A0A8H6X6B0_9AGAR</name>
<feature type="compositionally biased region" description="Basic residues" evidence="1">
    <location>
        <begin position="62"/>
        <end position="72"/>
    </location>
</feature>
<dbReference type="EMBL" id="JACAZH010000041">
    <property type="protein sequence ID" value="KAF7335340.1"/>
    <property type="molecule type" value="Genomic_DNA"/>
</dbReference>
<feature type="compositionally biased region" description="Polar residues" evidence="1">
    <location>
        <begin position="348"/>
        <end position="361"/>
    </location>
</feature>
<feature type="region of interest" description="Disordered" evidence="1">
    <location>
        <begin position="418"/>
        <end position="446"/>
    </location>
</feature>
<evidence type="ECO:0000313" key="2">
    <source>
        <dbReference type="EMBL" id="KAF7335340.1"/>
    </source>
</evidence>
<dbReference type="OrthoDB" id="3061793at2759"/>
<protein>
    <submittedName>
        <fullName evidence="2">Uncharacterized protein</fullName>
    </submittedName>
</protein>
<dbReference type="AlphaFoldDB" id="A0A8H6X6B0"/>
<comment type="caution">
    <text evidence="2">The sequence shown here is derived from an EMBL/GenBank/DDBJ whole genome shotgun (WGS) entry which is preliminary data.</text>
</comment>
<organism evidence="2 3">
    <name type="scientific">Mycena sanguinolenta</name>
    <dbReference type="NCBI Taxonomy" id="230812"/>
    <lineage>
        <taxon>Eukaryota</taxon>
        <taxon>Fungi</taxon>
        <taxon>Dikarya</taxon>
        <taxon>Basidiomycota</taxon>
        <taxon>Agaricomycotina</taxon>
        <taxon>Agaricomycetes</taxon>
        <taxon>Agaricomycetidae</taxon>
        <taxon>Agaricales</taxon>
        <taxon>Marasmiineae</taxon>
        <taxon>Mycenaceae</taxon>
        <taxon>Mycena</taxon>
    </lineage>
</organism>
<sequence length="476" mass="51148">MKRRRPSPTPSDPEDQGLRAGHGEPGQQSASGKGIHSATVSVKEEPKATNEEPSTQENVPHTRSRARKKRRKAIPEHMRHMEGQMSVWGDRWLVAVQPSTAGSQQGEIDANGKYTALKSPPPAARRSPLLSPVVMESSSSSTAHRLSSDFTHSSYLGPTENWSSLDATFPFENPLCFDGRELFGESNAVAASSSQAFSFNAEPFSLLSDNPLPATISSTYPPSFSSSPLYNSATLMGLHPEDLISDASTDPIYPTHVLFPDWIAPPPMLPVNGVTHFTDGLSYVSPPSVSSPSANAADFLTTAWSANMHHRGPSQSMPIAGGYSNSSMSASPMYNGYESLHTLPGNPSLVSRRSVSGSPLSAYSVHSPRDLSSGYHSLSPLVTRPTTSSASAASLYSMDNHSSHSISSEIFSRSSEYGDLDYNHPSPRSLTAGSPTSVSSAPGGLELPYANARRDVPIRSRTIPLPFHNTSFIRRR</sequence>
<reference evidence="2" key="1">
    <citation type="submission" date="2020-05" db="EMBL/GenBank/DDBJ databases">
        <title>Mycena genomes resolve the evolution of fungal bioluminescence.</title>
        <authorList>
            <person name="Tsai I.J."/>
        </authorList>
    </citation>
    <scope>NUCLEOTIDE SEQUENCE</scope>
    <source>
        <strain evidence="2">160909Yilan</strain>
    </source>
</reference>
<feature type="region of interest" description="Disordered" evidence="1">
    <location>
        <begin position="1"/>
        <end position="77"/>
    </location>
</feature>
<feature type="compositionally biased region" description="Polar residues" evidence="1">
    <location>
        <begin position="51"/>
        <end position="61"/>
    </location>
</feature>
<dbReference type="Proteomes" id="UP000623467">
    <property type="component" value="Unassembled WGS sequence"/>
</dbReference>
<keyword evidence="3" id="KW-1185">Reference proteome</keyword>
<gene>
    <name evidence="2" type="ORF">MSAN_02344800</name>
</gene>
<evidence type="ECO:0000256" key="1">
    <source>
        <dbReference type="SAM" id="MobiDB-lite"/>
    </source>
</evidence>
<proteinExistence type="predicted"/>
<feature type="compositionally biased region" description="Polar residues" evidence="1">
    <location>
        <begin position="426"/>
        <end position="440"/>
    </location>
</feature>
<evidence type="ECO:0000313" key="3">
    <source>
        <dbReference type="Proteomes" id="UP000623467"/>
    </source>
</evidence>